<dbReference type="Proteomes" id="UP001152797">
    <property type="component" value="Unassembled WGS sequence"/>
</dbReference>
<proteinExistence type="predicted"/>
<sequence>MAELEADQEIQQIVDKFWAIVELALYEHPDNTADLQAALDEEAGEMWEKVQTIRECANEIRLLIGTAMDEGDPQVQDKDLALDDPDKLFDVMAAVRDFAGQMVHPDKHWKWRSACEKIISATRRAEELLRPLLETDVFPNRSDVFTHPTAPSHSQAPLAGSVTVVTWNVTEETWGEEDSDAFNLPDAVAGGETEARIGTHCWSCETHTRTPTTLKLLCCAA</sequence>
<dbReference type="AlphaFoldDB" id="A0A9P1G0Q1"/>
<dbReference type="EMBL" id="CAMXCT030001857">
    <property type="protein sequence ID" value="CAL4780962.1"/>
    <property type="molecule type" value="Genomic_DNA"/>
</dbReference>
<name>A0A9P1G0Q1_9DINO</name>
<evidence type="ECO:0000313" key="3">
    <source>
        <dbReference type="Proteomes" id="UP001152797"/>
    </source>
</evidence>
<gene>
    <name evidence="1" type="ORF">C1SCF055_LOCUS20378</name>
</gene>
<protein>
    <submittedName>
        <fullName evidence="1">Uncharacterized protein</fullName>
    </submittedName>
</protein>
<dbReference type="EMBL" id="CAMXCT020001857">
    <property type="protein sequence ID" value="CAL1147025.1"/>
    <property type="molecule type" value="Genomic_DNA"/>
</dbReference>
<keyword evidence="3" id="KW-1185">Reference proteome</keyword>
<organism evidence="1">
    <name type="scientific">Cladocopium goreaui</name>
    <dbReference type="NCBI Taxonomy" id="2562237"/>
    <lineage>
        <taxon>Eukaryota</taxon>
        <taxon>Sar</taxon>
        <taxon>Alveolata</taxon>
        <taxon>Dinophyceae</taxon>
        <taxon>Suessiales</taxon>
        <taxon>Symbiodiniaceae</taxon>
        <taxon>Cladocopium</taxon>
    </lineage>
</organism>
<accession>A0A9P1G0Q1</accession>
<comment type="caution">
    <text evidence="1">The sequence shown here is derived from an EMBL/GenBank/DDBJ whole genome shotgun (WGS) entry which is preliminary data.</text>
</comment>
<evidence type="ECO:0000313" key="1">
    <source>
        <dbReference type="EMBL" id="CAI3993650.1"/>
    </source>
</evidence>
<evidence type="ECO:0000313" key="2">
    <source>
        <dbReference type="EMBL" id="CAL4780962.1"/>
    </source>
</evidence>
<dbReference type="EMBL" id="CAMXCT010001857">
    <property type="protein sequence ID" value="CAI3993650.1"/>
    <property type="molecule type" value="Genomic_DNA"/>
</dbReference>
<reference evidence="1" key="1">
    <citation type="submission" date="2022-10" db="EMBL/GenBank/DDBJ databases">
        <authorList>
            <person name="Chen Y."/>
            <person name="Dougan E. K."/>
            <person name="Chan C."/>
            <person name="Rhodes N."/>
            <person name="Thang M."/>
        </authorList>
    </citation>
    <scope>NUCLEOTIDE SEQUENCE</scope>
</reference>
<reference evidence="2 3" key="2">
    <citation type="submission" date="2024-05" db="EMBL/GenBank/DDBJ databases">
        <authorList>
            <person name="Chen Y."/>
            <person name="Shah S."/>
            <person name="Dougan E. K."/>
            <person name="Thang M."/>
            <person name="Chan C."/>
        </authorList>
    </citation>
    <scope>NUCLEOTIDE SEQUENCE [LARGE SCALE GENOMIC DNA]</scope>
</reference>